<dbReference type="Proteomes" id="UP000635983">
    <property type="component" value="Unassembled WGS sequence"/>
</dbReference>
<proteinExistence type="predicted"/>
<reference evidence="2" key="2">
    <citation type="submission" date="2020-09" db="EMBL/GenBank/DDBJ databases">
        <authorList>
            <person name="Sun Q."/>
            <person name="Ohkuma M."/>
        </authorList>
    </citation>
    <scope>NUCLEOTIDE SEQUENCE</scope>
    <source>
        <strain evidence="2">JCM 30078</strain>
    </source>
</reference>
<keyword evidence="1" id="KW-0812">Transmembrane</keyword>
<protein>
    <submittedName>
        <fullName evidence="2">Uncharacterized protein</fullName>
    </submittedName>
</protein>
<evidence type="ECO:0000313" key="2">
    <source>
        <dbReference type="EMBL" id="GGK02603.1"/>
    </source>
</evidence>
<feature type="transmembrane region" description="Helical" evidence="1">
    <location>
        <begin position="77"/>
        <end position="108"/>
    </location>
</feature>
<feature type="transmembrane region" description="Helical" evidence="1">
    <location>
        <begin position="43"/>
        <end position="65"/>
    </location>
</feature>
<dbReference type="RefSeq" id="WP_188984153.1">
    <property type="nucleotide sequence ID" value="NZ_BMPO01000007.1"/>
</dbReference>
<keyword evidence="1" id="KW-1133">Transmembrane helix</keyword>
<gene>
    <name evidence="2" type="ORF">GCM10009304_30520</name>
</gene>
<keyword evidence="1" id="KW-0472">Membrane</keyword>
<sequence>MTFQNIPEESDREDAVLQVLALLSKCERSSAELTKREHMANWLARWGLIVSAGLTVVNAGLAFWHVNLHTLPYWLQWAAVAVSLLAIGIALLALIAPIVASAVSLLSWKKPAF</sequence>
<dbReference type="AlphaFoldDB" id="A0A917PZE6"/>
<evidence type="ECO:0000313" key="3">
    <source>
        <dbReference type="Proteomes" id="UP000635983"/>
    </source>
</evidence>
<name>A0A917PZE6_9PSED</name>
<dbReference type="EMBL" id="BMPO01000007">
    <property type="protein sequence ID" value="GGK02603.1"/>
    <property type="molecule type" value="Genomic_DNA"/>
</dbReference>
<keyword evidence="3" id="KW-1185">Reference proteome</keyword>
<comment type="caution">
    <text evidence="2">The sequence shown here is derived from an EMBL/GenBank/DDBJ whole genome shotgun (WGS) entry which is preliminary data.</text>
</comment>
<organism evidence="2 3">
    <name type="scientific">Pseudomonas matsuisoli</name>
    <dbReference type="NCBI Taxonomy" id="1515666"/>
    <lineage>
        <taxon>Bacteria</taxon>
        <taxon>Pseudomonadati</taxon>
        <taxon>Pseudomonadota</taxon>
        <taxon>Gammaproteobacteria</taxon>
        <taxon>Pseudomonadales</taxon>
        <taxon>Pseudomonadaceae</taxon>
        <taxon>Pseudomonas</taxon>
    </lineage>
</organism>
<accession>A0A917PZE6</accession>
<evidence type="ECO:0000256" key="1">
    <source>
        <dbReference type="SAM" id="Phobius"/>
    </source>
</evidence>
<reference evidence="2" key="1">
    <citation type="journal article" date="2014" name="Int. J. Syst. Evol. Microbiol.">
        <title>Complete genome sequence of Corynebacterium casei LMG S-19264T (=DSM 44701T), isolated from a smear-ripened cheese.</title>
        <authorList>
            <consortium name="US DOE Joint Genome Institute (JGI-PGF)"/>
            <person name="Walter F."/>
            <person name="Albersmeier A."/>
            <person name="Kalinowski J."/>
            <person name="Ruckert C."/>
        </authorList>
    </citation>
    <scope>NUCLEOTIDE SEQUENCE</scope>
    <source>
        <strain evidence="2">JCM 30078</strain>
    </source>
</reference>